<feature type="region of interest" description="Disordered" evidence="8">
    <location>
        <begin position="360"/>
        <end position="387"/>
    </location>
</feature>
<protein>
    <recommendedName>
        <fullName evidence="13">CNNM transmembrane domain-containing protein</fullName>
    </recommendedName>
</protein>
<dbReference type="AlphaFoldDB" id="A0A7S3UG13"/>
<dbReference type="FunFam" id="3.10.580.10:FF:000006">
    <property type="entry name" value="DUF21 and CBS domain protein"/>
    <property type="match status" value="1"/>
</dbReference>
<dbReference type="EMBL" id="HBIS01006289">
    <property type="protein sequence ID" value="CAE0611852.1"/>
    <property type="molecule type" value="Transcribed_RNA"/>
</dbReference>
<gene>
    <name evidence="12" type="ORF">PSAL00342_LOCUS5687</name>
</gene>
<dbReference type="GO" id="GO:0016020">
    <property type="term" value="C:membrane"/>
    <property type="evidence" value="ECO:0007669"/>
    <property type="project" value="UniProtKB-SubCell"/>
</dbReference>
<evidence type="ECO:0000256" key="4">
    <source>
        <dbReference type="ARBA" id="ARBA00022989"/>
    </source>
</evidence>
<dbReference type="InterPro" id="IPR002550">
    <property type="entry name" value="CNNM"/>
</dbReference>
<dbReference type="PANTHER" id="PTHR12064:SF97">
    <property type="entry name" value="METAL TRANSPORTER CNNM-5"/>
    <property type="match status" value="1"/>
</dbReference>
<organism evidence="12">
    <name type="scientific">Picocystis salinarum</name>
    <dbReference type="NCBI Taxonomy" id="88271"/>
    <lineage>
        <taxon>Eukaryota</taxon>
        <taxon>Viridiplantae</taxon>
        <taxon>Chlorophyta</taxon>
        <taxon>Picocystophyceae</taxon>
        <taxon>Picocystales</taxon>
        <taxon>Picocystaceae</taxon>
        <taxon>Picocystis</taxon>
    </lineage>
</organism>
<dbReference type="GO" id="GO:0030026">
    <property type="term" value="P:intracellular manganese ion homeostasis"/>
    <property type="evidence" value="ECO:0007669"/>
    <property type="project" value="TreeGrafter"/>
</dbReference>
<evidence type="ECO:0000256" key="2">
    <source>
        <dbReference type="ARBA" id="ARBA00022692"/>
    </source>
</evidence>
<evidence type="ECO:0008006" key="13">
    <source>
        <dbReference type="Google" id="ProtNLM"/>
    </source>
</evidence>
<dbReference type="InterPro" id="IPR046342">
    <property type="entry name" value="CBS_dom_sf"/>
</dbReference>
<evidence type="ECO:0000256" key="7">
    <source>
        <dbReference type="PROSITE-ProRule" id="PRU01193"/>
    </source>
</evidence>
<keyword evidence="3" id="KW-0677">Repeat</keyword>
<feature type="region of interest" description="Disordered" evidence="8">
    <location>
        <begin position="413"/>
        <end position="432"/>
    </location>
</feature>
<dbReference type="GO" id="GO:0005737">
    <property type="term" value="C:cytoplasm"/>
    <property type="evidence" value="ECO:0007669"/>
    <property type="project" value="TreeGrafter"/>
</dbReference>
<dbReference type="InterPro" id="IPR000644">
    <property type="entry name" value="CBS_dom"/>
</dbReference>
<dbReference type="SUPFAM" id="SSF54631">
    <property type="entry name" value="CBS-domain pair"/>
    <property type="match status" value="1"/>
</dbReference>
<evidence type="ECO:0000256" key="9">
    <source>
        <dbReference type="SAM" id="Phobius"/>
    </source>
</evidence>
<evidence type="ECO:0000256" key="8">
    <source>
        <dbReference type="SAM" id="MobiDB-lite"/>
    </source>
</evidence>
<dbReference type="PANTHER" id="PTHR12064">
    <property type="entry name" value="METAL TRANSPORTER CNNM"/>
    <property type="match status" value="1"/>
</dbReference>
<dbReference type="PROSITE" id="PS51371">
    <property type="entry name" value="CBS"/>
    <property type="match status" value="1"/>
</dbReference>
<keyword evidence="5 7" id="KW-0472">Membrane</keyword>
<comment type="subcellular location">
    <subcellularLocation>
        <location evidence="1">Membrane</location>
        <topology evidence="1">Multi-pass membrane protein</topology>
    </subcellularLocation>
</comment>
<dbReference type="InterPro" id="IPR045095">
    <property type="entry name" value="ACDP"/>
</dbReference>
<evidence type="ECO:0000256" key="3">
    <source>
        <dbReference type="ARBA" id="ARBA00022737"/>
    </source>
</evidence>
<proteinExistence type="predicted"/>
<dbReference type="Gene3D" id="3.10.580.10">
    <property type="entry name" value="CBS-domain"/>
    <property type="match status" value="1"/>
</dbReference>
<evidence type="ECO:0000256" key="1">
    <source>
        <dbReference type="ARBA" id="ARBA00004141"/>
    </source>
</evidence>
<accession>A0A7S3UG13</accession>
<evidence type="ECO:0000313" key="12">
    <source>
        <dbReference type="EMBL" id="CAE0611852.1"/>
    </source>
</evidence>
<feature type="domain" description="CBS" evidence="10">
    <location>
        <begin position="284"/>
        <end position="345"/>
    </location>
</feature>
<evidence type="ECO:0000259" key="10">
    <source>
        <dbReference type="PROSITE" id="PS51371"/>
    </source>
</evidence>
<evidence type="ECO:0000256" key="5">
    <source>
        <dbReference type="ARBA" id="ARBA00023136"/>
    </source>
</evidence>
<feature type="transmembrane region" description="Helical" evidence="9">
    <location>
        <begin position="21"/>
        <end position="48"/>
    </location>
</feature>
<keyword evidence="4 7" id="KW-1133">Transmembrane helix</keyword>
<evidence type="ECO:0000259" key="11">
    <source>
        <dbReference type="PROSITE" id="PS51846"/>
    </source>
</evidence>
<dbReference type="InterPro" id="IPR044751">
    <property type="entry name" value="Ion_transp-like_CBS"/>
</dbReference>
<feature type="domain" description="CNNM transmembrane" evidence="11">
    <location>
        <begin position="17"/>
        <end position="200"/>
    </location>
</feature>
<evidence type="ECO:0000256" key="6">
    <source>
        <dbReference type="PROSITE-ProRule" id="PRU00703"/>
    </source>
</evidence>
<dbReference type="PROSITE" id="PS51846">
    <property type="entry name" value="CNNM"/>
    <property type="match status" value="1"/>
</dbReference>
<keyword evidence="2 7" id="KW-0812">Transmembrane</keyword>
<name>A0A7S3UG13_9CHLO</name>
<keyword evidence="6" id="KW-0129">CBS domain</keyword>
<sequence length="466" mass="51357">MGLWLELVQDGHDIKPGSEEFWFFLLVGAGLVLFAGLMSGLTLGLMSLDALDLEVFLRSGTEKEKKYASAIQPVVKRPHHLLVTLLVCNSAAMEALPIVLDRIVSPALAVVISVSVVLFFGEIIPQAVCSRHGLAIGAMSAGFVKVLMLLTAPVSWPIAKLLDAVLGEKHSAFFRTAQLKAIVDVHAESHGQGGELTHDETMIIKGAMDLREKKVVEVLTPLENTFMLPSDAKLDQDTMMSVLASGHSRIPVYQSGMRHNILGFVIVKEMLLISPEQETPLLHMRLRTLPKLPGDAPLYDVLNIFQTGKSHMAQVTGWGNCSCTLGIVTLEDVLEELLQEEIVDETDEFLDNLRTFRVKREHGHHSPPSPGSERSSFERKLASKSNHGHKSIFVRSIGSPGWHITHHNPDCAGKLSSGEITEQRSSPPLRETVVKPSSWHSSIHQPLLYTYHRYGCSVPPPSEHFE</sequence>
<dbReference type="CDD" id="cd04590">
    <property type="entry name" value="CBS_pair_CorC_HlyC_assoc"/>
    <property type="match status" value="1"/>
</dbReference>
<reference evidence="12" key="1">
    <citation type="submission" date="2021-01" db="EMBL/GenBank/DDBJ databases">
        <authorList>
            <person name="Corre E."/>
            <person name="Pelletier E."/>
            <person name="Niang G."/>
            <person name="Scheremetjew M."/>
            <person name="Finn R."/>
            <person name="Kale V."/>
            <person name="Holt S."/>
            <person name="Cochrane G."/>
            <person name="Meng A."/>
            <person name="Brown T."/>
            <person name="Cohen L."/>
        </authorList>
    </citation>
    <scope>NUCLEOTIDE SEQUENCE</scope>
    <source>
        <strain evidence="12">CCMP1897</strain>
    </source>
</reference>
<feature type="transmembrane region" description="Helical" evidence="9">
    <location>
        <begin position="103"/>
        <end position="121"/>
    </location>
</feature>
<dbReference type="GO" id="GO:0010960">
    <property type="term" value="P:magnesium ion homeostasis"/>
    <property type="evidence" value="ECO:0007669"/>
    <property type="project" value="InterPro"/>
</dbReference>
<feature type="transmembrane region" description="Helical" evidence="9">
    <location>
        <begin position="133"/>
        <end position="156"/>
    </location>
</feature>
<dbReference type="Pfam" id="PF01595">
    <property type="entry name" value="CNNM"/>
    <property type="match status" value="1"/>
</dbReference>